<reference evidence="1" key="2">
    <citation type="submission" date="2025-09" db="UniProtKB">
        <authorList>
            <consortium name="Ensembl"/>
        </authorList>
    </citation>
    <scope>IDENTIFICATION</scope>
</reference>
<proteinExistence type="predicted"/>
<name>A0A3B5MA49_9TELE</name>
<organism evidence="1 2">
    <name type="scientific">Xiphophorus couchianus</name>
    <name type="common">Monterrey platyfish</name>
    <dbReference type="NCBI Taxonomy" id="32473"/>
    <lineage>
        <taxon>Eukaryota</taxon>
        <taxon>Metazoa</taxon>
        <taxon>Chordata</taxon>
        <taxon>Craniata</taxon>
        <taxon>Vertebrata</taxon>
        <taxon>Euteleostomi</taxon>
        <taxon>Actinopterygii</taxon>
        <taxon>Neopterygii</taxon>
        <taxon>Teleostei</taxon>
        <taxon>Neoteleostei</taxon>
        <taxon>Acanthomorphata</taxon>
        <taxon>Ovalentaria</taxon>
        <taxon>Atherinomorphae</taxon>
        <taxon>Cyprinodontiformes</taxon>
        <taxon>Poeciliidae</taxon>
        <taxon>Poeciliinae</taxon>
        <taxon>Xiphophorus</taxon>
    </lineage>
</organism>
<dbReference type="STRING" id="32473.ENSXCOP00000018151"/>
<accession>A0A3B5MA49</accession>
<dbReference type="GeneTree" id="ENSGT00390000001491"/>
<evidence type="ECO:0000313" key="1">
    <source>
        <dbReference type="Ensembl" id="ENSXCOP00000018151.1"/>
    </source>
</evidence>
<reference evidence="1" key="1">
    <citation type="submission" date="2025-08" db="UniProtKB">
        <authorList>
            <consortium name="Ensembl"/>
        </authorList>
    </citation>
    <scope>IDENTIFICATION</scope>
</reference>
<dbReference type="Ensembl" id="ENSXCOT00000018382.1">
    <property type="protein sequence ID" value="ENSXCOP00000018151.1"/>
    <property type="gene ID" value="ENSXCOG00000013684.1"/>
</dbReference>
<dbReference type="Proteomes" id="UP000261380">
    <property type="component" value="Unplaced"/>
</dbReference>
<sequence>MDEALLTVSNELETEVLVSWRSERCYQCLYQHLGVVPAGSSPGQPSSAHFTVNTEHEITLQLNSTPKAQEVQFHFGEHGNYSLWMKNLNNVSITNCSLLSNSDPVNSNMPLIIKTLFLRGPPIVTQILLKSGLNQF</sequence>
<dbReference type="AlphaFoldDB" id="A0A3B5MA49"/>
<keyword evidence="2" id="KW-1185">Reference proteome</keyword>
<evidence type="ECO:0000313" key="2">
    <source>
        <dbReference type="Proteomes" id="UP000261380"/>
    </source>
</evidence>
<protein>
    <submittedName>
        <fullName evidence="1">Uncharacterized protein</fullName>
    </submittedName>
</protein>